<dbReference type="InterPro" id="IPR021843">
    <property type="entry name" value="PSME4_C"/>
</dbReference>
<dbReference type="Pfam" id="PF11919">
    <property type="entry name" value="PSME4_C"/>
    <property type="match status" value="1"/>
</dbReference>
<dbReference type="Proteomes" id="UP000887569">
    <property type="component" value="Unplaced"/>
</dbReference>
<protein>
    <submittedName>
        <fullName evidence="3">Proteasome activator Blm10 mid region domain-containing protein</fullName>
    </submittedName>
</protein>
<dbReference type="GO" id="GO:0010499">
    <property type="term" value="P:proteasomal ubiquitin-independent protein catabolic process"/>
    <property type="evidence" value="ECO:0007669"/>
    <property type="project" value="TreeGrafter"/>
</dbReference>
<dbReference type="GO" id="GO:0005634">
    <property type="term" value="C:nucleus"/>
    <property type="evidence" value="ECO:0007669"/>
    <property type="project" value="TreeGrafter"/>
</dbReference>
<dbReference type="InterPro" id="IPR035309">
    <property type="entry name" value="PSME4"/>
</dbReference>
<name>A0A914ZXY0_PARUN</name>
<dbReference type="WBParaSite" id="PgE030_g003_t05">
    <property type="protein sequence ID" value="PgE030_g003_t05"/>
    <property type="gene ID" value="PgE030_g003"/>
</dbReference>
<dbReference type="GO" id="GO:0070628">
    <property type="term" value="F:proteasome binding"/>
    <property type="evidence" value="ECO:0007669"/>
    <property type="project" value="InterPro"/>
</dbReference>
<evidence type="ECO:0000313" key="2">
    <source>
        <dbReference type="Proteomes" id="UP000887569"/>
    </source>
</evidence>
<dbReference type="AlphaFoldDB" id="A0A914ZXY0"/>
<accession>A0A914ZXY0</accession>
<evidence type="ECO:0000259" key="1">
    <source>
        <dbReference type="Pfam" id="PF11919"/>
    </source>
</evidence>
<evidence type="ECO:0000313" key="3">
    <source>
        <dbReference type="WBParaSite" id="PgE030_g003_t05"/>
    </source>
</evidence>
<reference evidence="3" key="1">
    <citation type="submission" date="2022-11" db="UniProtKB">
        <authorList>
            <consortium name="WormBaseParasite"/>
        </authorList>
    </citation>
    <scope>IDENTIFICATION</scope>
</reference>
<proteinExistence type="predicted"/>
<keyword evidence="2" id="KW-1185">Reference proteome</keyword>
<sequence length="120" mass="13192">MVETALCHHRVEVRNEAAECLTSFIHCGHQPISDAYIKEALWSTSSATIAERHGAVLKLSSVIRAFPFTIPPTVVTLIPQYCVYGNSRDSVIKVCSQLAAKSLFYVEALKAGTECGVKFY</sequence>
<dbReference type="PANTHER" id="PTHR32170">
    <property type="entry name" value="PROTEASOME ACTIVATOR COMPLEX SUBUNIT 4"/>
    <property type="match status" value="1"/>
</dbReference>
<dbReference type="GO" id="GO:0005829">
    <property type="term" value="C:cytosol"/>
    <property type="evidence" value="ECO:0007669"/>
    <property type="project" value="TreeGrafter"/>
</dbReference>
<feature type="domain" description="Proteasome activator complex subunit 4 C-terminal" evidence="1">
    <location>
        <begin position="50"/>
        <end position="89"/>
    </location>
</feature>
<dbReference type="PANTHER" id="PTHR32170:SF3">
    <property type="entry name" value="PROTEASOME ACTIVATOR COMPLEX SUBUNIT 4"/>
    <property type="match status" value="1"/>
</dbReference>
<organism evidence="2 3">
    <name type="scientific">Parascaris univalens</name>
    <name type="common">Nematode worm</name>
    <dbReference type="NCBI Taxonomy" id="6257"/>
    <lineage>
        <taxon>Eukaryota</taxon>
        <taxon>Metazoa</taxon>
        <taxon>Ecdysozoa</taxon>
        <taxon>Nematoda</taxon>
        <taxon>Chromadorea</taxon>
        <taxon>Rhabditida</taxon>
        <taxon>Spirurina</taxon>
        <taxon>Ascaridomorpha</taxon>
        <taxon>Ascaridoidea</taxon>
        <taxon>Ascarididae</taxon>
        <taxon>Parascaris</taxon>
    </lineage>
</organism>
<dbReference type="GO" id="GO:0016504">
    <property type="term" value="F:peptidase activator activity"/>
    <property type="evidence" value="ECO:0007669"/>
    <property type="project" value="InterPro"/>
</dbReference>